<protein>
    <recommendedName>
        <fullName evidence="5">Lipopolysaccharide biosynthesis protein</fullName>
    </recommendedName>
</protein>
<feature type="region of interest" description="Disordered" evidence="1">
    <location>
        <begin position="200"/>
        <end position="222"/>
    </location>
</feature>
<keyword evidence="2" id="KW-0472">Membrane</keyword>
<evidence type="ECO:0008006" key="5">
    <source>
        <dbReference type="Google" id="ProtNLM"/>
    </source>
</evidence>
<gene>
    <name evidence="3" type="ORF">GCM10023329_21410</name>
</gene>
<keyword evidence="2" id="KW-0812">Transmembrane</keyword>
<name>A0ABP9A3J4_9ACTN</name>
<feature type="compositionally biased region" description="Low complexity" evidence="1">
    <location>
        <begin position="200"/>
        <end position="211"/>
    </location>
</feature>
<reference evidence="4" key="1">
    <citation type="journal article" date="2019" name="Int. J. Syst. Evol. Microbiol.">
        <title>The Global Catalogue of Microorganisms (GCM) 10K type strain sequencing project: providing services to taxonomists for standard genome sequencing and annotation.</title>
        <authorList>
            <consortium name="The Broad Institute Genomics Platform"/>
            <consortium name="The Broad Institute Genome Sequencing Center for Infectious Disease"/>
            <person name="Wu L."/>
            <person name="Ma J."/>
        </authorList>
    </citation>
    <scope>NUCLEOTIDE SEQUENCE [LARGE SCALE GENOMIC DNA]</scope>
    <source>
        <strain evidence="4">JCM 18324</strain>
    </source>
</reference>
<keyword evidence="2" id="KW-1133">Transmembrane helix</keyword>
<evidence type="ECO:0000313" key="4">
    <source>
        <dbReference type="Proteomes" id="UP001501147"/>
    </source>
</evidence>
<feature type="transmembrane region" description="Helical" evidence="2">
    <location>
        <begin position="27"/>
        <end position="48"/>
    </location>
</feature>
<accession>A0ABP9A3J4</accession>
<evidence type="ECO:0000256" key="2">
    <source>
        <dbReference type="SAM" id="Phobius"/>
    </source>
</evidence>
<organism evidence="3 4">
    <name type="scientific">Streptomyces sanyensis</name>
    <dbReference type="NCBI Taxonomy" id="568869"/>
    <lineage>
        <taxon>Bacteria</taxon>
        <taxon>Bacillati</taxon>
        <taxon>Actinomycetota</taxon>
        <taxon>Actinomycetes</taxon>
        <taxon>Kitasatosporales</taxon>
        <taxon>Streptomycetaceae</taxon>
        <taxon>Streptomyces</taxon>
    </lineage>
</organism>
<evidence type="ECO:0000313" key="3">
    <source>
        <dbReference type="EMBL" id="GAA4773348.1"/>
    </source>
</evidence>
<dbReference type="EMBL" id="BAABJV010000004">
    <property type="protein sequence ID" value="GAA4773348.1"/>
    <property type="molecule type" value="Genomic_DNA"/>
</dbReference>
<comment type="caution">
    <text evidence="3">The sequence shown here is derived from an EMBL/GenBank/DDBJ whole genome shotgun (WGS) entry which is preliminary data.</text>
</comment>
<dbReference type="Proteomes" id="UP001501147">
    <property type="component" value="Unassembled WGS sequence"/>
</dbReference>
<sequence length="222" mass="22382">MTRTHQQEQPAPGRPGRLLAKLHAAPAWWAVPACAVLGTVCGLGYGVVKAPEYVATSYVVAVPAEGAEPGAALGFAQAYGRIATGEATLAYARKEAGLPLAELRTRVRTETSPDSPMIAVSGTSTRPAEAARIANAVSGAIFVNSNQLSKDTGVQLMSFSRAVTPGEPVSPSLPVATAVGASAGGLVGGLVLLVRPRAGRGTPGAATAVPAPSQPAAARERV</sequence>
<feature type="transmembrane region" description="Helical" evidence="2">
    <location>
        <begin position="173"/>
        <end position="194"/>
    </location>
</feature>
<evidence type="ECO:0000256" key="1">
    <source>
        <dbReference type="SAM" id="MobiDB-lite"/>
    </source>
</evidence>
<keyword evidence="4" id="KW-1185">Reference proteome</keyword>
<proteinExistence type="predicted"/>
<dbReference type="RefSeq" id="WP_345612525.1">
    <property type="nucleotide sequence ID" value="NZ_BAABJV010000004.1"/>
</dbReference>